<dbReference type="OrthoDB" id="148269at2157"/>
<dbReference type="Proteomes" id="UP000277582">
    <property type="component" value="Unassembled WGS sequence"/>
</dbReference>
<dbReference type="RefSeq" id="WP_125671179.1">
    <property type="nucleotide sequence ID" value="NZ_RCOS01000075.1"/>
</dbReference>
<keyword evidence="2" id="KW-1185">Reference proteome</keyword>
<dbReference type="AlphaFoldDB" id="A0A3R9RPM8"/>
<gene>
    <name evidence="1" type="ORF">D6D85_06315</name>
</gene>
<protein>
    <submittedName>
        <fullName evidence="1">DUF2283 domain-containing protein</fullName>
    </submittedName>
</protein>
<dbReference type="Pfam" id="PF10049">
    <property type="entry name" value="DUF2283"/>
    <property type="match status" value="1"/>
</dbReference>
<proteinExistence type="predicted"/>
<dbReference type="InterPro" id="IPR019270">
    <property type="entry name" value="DUF2283"/>
</dbReference>
<evidence type="ECO:0000313" key="2">
    <source>
        <dbReference type="Proteomes" id="UP000277582"/>
    </source>
</evidence>
<evidence type="ECO:0000313" key="1">
    <source>
        <dbReference type="EMBL" id="RSN75405.1"/>
    </source>
</evidence>
<comment type="caution">
    <text evidence="1">The sequence shown here is derived from an EMBL/GenBank/DDBJ whole genome shotgun (WGS) entry which is preliminary data.</text>
</comment>
<organism evidence="1 2">
    <name type="scientific">Candidatus Methanodesulfokora washburnensis</name>
    <dbReference type="NCBI Taxonomy" id="2478471"/>
    <lineage>
        <taxon>Archaea</taxon>
        <taxon>Thermoproteota</taxon>
        <taxon>Candidatus Korarchaeia</taxon>
        <taxon>Candidatus Korarchaeia incertae sedis</taxon>
        <taxon>Candidatus Methanodesulfokora</taxon>
    </lineage>
</organism>
<reference evidence="1 2" key="1">
    <citation type="submission" date="2018-10" db="EMBL/GenBank/DDBJ databases">
        <title>Co-occurring genomic capacity for anaerobic methane metabolism and dissimilatory sulfite reduction discovered in the Korarchaeota.</title>
        <authorList>
            <person name="Mckay L.J."/>
            <person name="Dlakic M."/>
            <person name="Fields M.W."/>
            <person name="Delmont T.O."/>
            <person name="Eren A.M."/>
            <person name="Jay Z.J."/>
            <person name="Klingelsmith K.B."/>
            <person name="Rusch D.B."/>
            <person name="Inskeep W.P."/>
        </authorList>
    </citation>
    <scope>NUCLEOTIDE SEQUENCE [LARGE SCALE GENOMIC DNA]</scope>
    <source>
        <strain evidence="1 2">MDKW</strain>
    </source>
</reference>
<sequence length="69" mass="7762">MEKVALSLKRINLEYDEDADVLYISFGEPREAKDSIEVEDGVIYRIADNEIVGITISDFKARIGGRSAR</sequence>
<dbReference type="EMBL" id="RCOS01000075">
    <property type="protein sequence ID" value="RSN75405.1"/>
    <property type="molecule type" value="Genomic_DNA"/>
</dbReference>
<accession>A0A3R9RPM8</accession>
<name>A0A3R9RPM8_9CREN</name>